<dbReference type="GO" id="GO:0006313">
    <property type="term" value="P:DNA transposition"/>
    <property type="evidence" value="ECO:0007669"/>
    <property type="project" value="InterPro"/>
</dbReference>
<dbReference type="InterPro" id="IPR002514">
    <property type="entry name" value="Transposase_8"/>
</dbReference>
<dbReference type="Pfam" id="PF01527">
    <property type="entry name" value="HTH_Tnp_1"/>
    <property type="match status" value="1"/>
</dbReference>
<dbReference type="Gene3D" id="1.10.10.60">
    <property type="entry name" value="Homeodomain-like"/>
    <property type="match status" value="1"/>
</dbReference>
<proteinExistence type="predicted"/>
<name>A0AB39YFN2_9ACTN</name>
<accession>A0AB39YFN2</accession>
<organism evidence="3">
    <name type="scientific">Streptomyces sp. R33</name>
    <dbReference type="NCBI Taxonomy" id="3238629"/>
    <lineage>
        <taxon>Bacteria</taxon>
        <taxon>Bacillati</taxon>
        <taxon>Actinomycetota</taxon>
        <taxon>Actinomycetes</taxon>
        <taxon>Kitasatosporales</taxon>
        <taxon>Streptomycetaceae</taxon>
        <taxon>Streptomyces</taxon>
    </lineage>
</organism>
<feature type="region of interest" description="Disordered" evidence="2">
    <location>
        <begin position="27"/>
        <end position="51"/>
    </location>
</feature>
<dbReference type="GO" id="GO:0003677">
    <property type="term" value="F:DNA binding"/>
    <property type="evidence" value="ECO:0007669"/>
    <property type="project" value="InterPro"/>
</dbReference>
<dbReference type="PANTHER" id="PTHR33215:SF13">
    <property type="entry name" value="PROTEIN DISTAL ANTENNA"/>
    <property type="match status" value="1"/>
</dbReference>
<dbReference type="GO" id="GO:0004803">
    <property type="term" value="F:transposase activity"/>
    <property type="evidence" value="ECO:0007669"/>
    <property type="project" value="InterPro"/>
</dbReference>
<feature type="region of interest" description="Disordered" evidence="2">
    <location>
        <begin position="139"/>
        <end position="158"/>
    </location>
</feature>
<dbReference type="InterPro" id="IPR051839">
    <property type="entry name" value="RD_transcriptional_regulator"/>
</dbReference>
<dbReference type="PANTHER" id="PTHR33215">
    <property type="entry name" value="PROTEIN DISTAL ANTENNA"/>
    <property type="match status" value="1"/>
</dbReference>
<evidence type="ECO:0000256" key="2">
    <source>
        <dbReference type="SAM" id="MobiDB-lite"/>
    </source>
</evidence>
<reference evidence="3" key="1">
    <citation type="submission" date="2024-08" db="EMBL/GenBank/DDBJ databases">
        <authorList>
            <person name="Yu S.T."/>
        </authorList>
    </citation>
    <scope>NUCLEOTIDE SEQUENCE</scope>
    <source>
        <strain evidence="3">R33</strain>
    </source>
</reference>
<dbReference type="SUPFAM" id="SSF46689">
    <property type="entry name" value="Homeodomain-like"/>
    <property type="match status" value="1"/>
</dbReference>
<sequence length="158" mass="18197">MERPFPRFFTVCVVFTAAREPRLRELGRLTQPRPFRRKRQPPLEKPRPRRSFTSEFKAEIVELCRRGDRSVGQIAKDFDLTETAVRDWAKPEVEAGGRDGLTSSEREELAALRRENRRLREDVDILKRATAFFAKATGDGAAVHRGGEAEHPQRQARV</sequence>
<dbReference type="AlphaFoldDB" id="A0AB39YFN2"/>
<gene>
    <name evidence="3" type="ORF">AB5J51_38520</name>
</gene>
<dbReference type="RefSeq" id="WP_369779917.1">
    <property type="nucleotide sequence ID" value="NZ_CP165727.1"/>
</dbReference>
<dbReference type="EMBL" id="CP165727">
    <property type="protein sequence ID" value="XDV68395.1"/>
    <property type="molecule type" value="Genomic_DNA"/>
</dbReference>
<feature type="compositionally biased region" description="Basic and acidic residues" evidence="2">
    <location>
        <begin position="145"/>
        <end position="158"/>
    </location>
</feature>
<evidence type="ECO:0000256" key="1">
    <source>
        <dbReference type="SAM" id="Coils"/>
    </source>
</evidence>
<evidence type="ECO:0000313" key="3">
    <source>
        <dbReference type="EMBL" id="XDV68395.1"/>
    </source>
</evidence>
<feature type="coiled-coil region" evidence="1">
    <location>
        <begin position="102"/>
        <end position="129"/>
    </location>
</feature>
<dbReference type="InterPro" id="IPR009057">
    <property type="entry name" value="Homeodomain-like_sf"/>
</dbReference>
<keyword evidence="1" id="KW-0175">Coiled coil</keyword>
<protein>
    <submittedName>
        <fullName evidence="3">Transposase</fullName>
    </submittedName>
</protein>